<sequence length="110" mass="12712">MVFTAIVHFWTAPGKEEEMKAVLKEAAAIYLKDEGTLNWFIMQDSKDPTAWSVVERYEGGAFYSTLLTDGYFIQSLKLHMENPHFKKFMTNVGPLEDPARERQILTHNEL</sequence>
<dbReference type="Pfam" id="PF03992">
    <property type="entry name" value="ABM"/>
    <property type="match status" value="1"/>
</dbReference>
<reference evidence="2" key="1">
    <citation type="submission" date="2020-05" db="EMBL/GenBank/DDBJ databases">
        <title>Mycena genomes resolve the evolution of fungal bioluminescence.</title>
        <authorList>
            <person name="Tsai I.J."/>
        </authorList>
    </citation>
    <scope>NUCLEOTIDE SEQUENCE</scope>
    <source>
        <strain evidence="2">CCC161011</strain>
    </source>
</reference>
<keyword evidence="2" id="KW-0503">Monooxygenase</keyword>
<dbReference type="AlphaFoldDB" id="A0A8H6WYG7"/>
<gene>
    <name evidence="2" type="ORF">MVEN_02435800</name>
</gene>
<dbReference type="PANTHER" id="PTHR38052">
    <property type="entry name" value="EXPRESSED PROTEIN"/>
    <property type="match status" value="1"/>
</dbReference>
<accession>A0A8H6WYG7</accession>
<evidence type="ECO:0000259" key="1">
    <source>
        <dbReference type="Pfam" id="PF03992"/>
    </source>
</evidence>
<dbReference type="InterPro" id="IPR011008">
    <property type="entry name" value="Dimeric_a/b-barrel"/>
</dbReference>
<proteinExistence type="predicted"/>
<dbReference type="OrthoDB" id="194076at2759"/>
<dbReference type="InterPro" id="IPR007138">
    <property type="entry name" value="ABM_dom"/>
</dbReference>
<keyword evidence="2" id="KW-0560">Oxidoreductase</keyword>
<dbReference type="Gene3D" id="3.30.70.100">
    <property type="match status" value="1"/>
</dbReference>
<organism evidence="2 3">
    <name type="scientific">Mycena venus</name>
    <dbReference type="NCBI Taxonomy" id="2733690"/>
    <lineage>
        <taxon>Eukaryota</taxon>
        <taxon>Fungi</taxon>
        <taxon>Dikarya</taxon>
        <taxon>Basidiomycota</taxon>
        <taxon>Agaricomycotina</taxon>
        <taxon>Agaricomycetes</taxon>
        <taxon>Agaricomycetidae</taxon>
        <taxon>Agaricales</taxon>
        <taxon>Marasmiineae</taxon>
        <taxon>Mycenaceae</taxon>
        <taxon>Mycena</taxon>
    </lineage>
</organism>
<dbReference type="Proteomes" id="UP000620124">
    <property type="component" value="Unassembled WGS sequence"/>
</dbReference>
<comment type="caution">
    <text evidence="2">The sequence shown here is derived from an EMBL/GenBank/DDBJ whole genome shotgun (WGS) entry which is preliminary data.</text>
</comment>
<protein>
    <submittedName>
        <fullName evidence="2">Antibiotic biosynthesis monooxygenase protein</fullName>
    </submittedName>
</protein>
<dbReference type="GO" id="GO:0004497">
    <property type="term" value="F:monooxygenase activity"/>
    <property type="evidence" value="ECO:0007669"/>
    <property type="project" value="UniProtKB-KW"/>
</dbReference>
<keyword evidence="3" id="KW-1185">Reference proteome</keyword>
<feature type="domain" description="ABM" evidence="1">
    <location>
        <begin position="3"/>
        <end position="89"/>
    </location>
</feature>
<dbReference type="SUPFAM" id="SSF54909">
    <property type="entry name" value="Dimeric alpha+beta barrel"/>
    <property type="match status" value="1"/>
</dbReference>
<evidence type="ECO:0000313" key="2">
    <source>
        <dbReference type="EMBL" id="KAF7330959.1"/>
    </source>
</evidence>
<dbReference type="EMBL" id="JACAZI010000032">
    <property type="protein sequence ID" value="KAF7330959.1"/>
    <property type="molecule type" value="Genomic_DNA"/>
</dbReference>
<dbReference type="PANTHER" id="PTHR38052:SF1">
    <property type="entry name" value="ABM DOMAIN-CONTAINING PROTEIN"/>
    <property type="match status" value="1"/>
</dbReference>
<name>A0A8H6WYG7_9AGAR</name>
<evidence type="ECO:0000313" key="3">
    <source>
        <dbReference type="Proteomes" id="UP000620124"/>
    </source>
</evidence>